<organism evidence="1">
    <name type="scientific">Rhizophora mucronata</name>
    <name type="common">Asiatic mangrove</name>
    <dbReference type="NCBI Taxonomy" id="61149"/>
    <lineage>
        <taxon>Eukaryota</taxon>
        <taxon>Viridiplantae</taxon>
        <taxon>Streptophyta</taxon>
        <taxon>Embryophyta</taxon>
        <taxon>Tracheophyta</taxon>
        <taxon>Spermatophyta</taxon>
        <taxon>Magnoliopsida</taxon>
        <taxon>eudicotyledons</taxon>
        <taxon>Gunneridae</taxon>
        <taxon>Pentapetalae</taxon>
        <taxon>rosids</taxon>
        <taxon>fabids</taxon>
        <taxon>Malpighiales</taxon>
        <taxon>Rhizophoraceae</taxon>
        <taxon>Rhizophora</taxon>
    </lineage>
</organism>
<reference evidence="1" key="1">
    <citation type="submission" date="2018-02" db="EMBL/GenBank/DDBJ databases">
        <title>Rhizophora mucronata_Transcriptome.</title>
        <authorList>
            <person name="Meera S.P."/>
            <person name="Sreeshan A."/>
            <person name="Augustine A."/>
        </authorList>
    </citation>
    <scope>NUCLEOTIDE SEQUENCE</scope>
    <source>
        <tissue evidence="1">Leaf</tissue>
    </source>
</reference>
<proteinExistence type="predicted"/>
<protein>
    <submittedName>
        <fullName evidence="1">Uncharacterized protein</fullName>
    </submittedName>
</protein>
<accession>A0A2P2NXV8</accession>
<sequence>MNIFLFNWKALFSN</sequence>
<name>A0A2P2NXV8_RHIMU</name>
<dbReference type="EMBL" id="GGEC01066821">
    <property type="protein sequence ID" value="MBX47305.1"/>
    <property type="molecule type" value="Transcribed_RNA"/>
</dbReference>
<evidence type="ECO:0000313" key="1">
    <source>
        <dbReference type="EMBL" id="MBX47305.1"/>
    </source>
</evidence>